<gene>
    <name evidence="2" type="ORF">C9J01_18980</name>
</gene>
<evidence type="ECO:0000313" key="3">
    <source>
        <dbReference type="Proteomes" id="UP000241346"/>
    </source>
</evidence>
<keyword evidence="1" id="KW-0472">Membrane</keyword>
<feature type="transmembrane region" description="Helical" evidence="1">
    <location>
        <begin position="108"/>
        <end position="128"/>
    </location>
</feature>
<feature type="transmembrane region" description="Helical" evidence="1">
    <location>
        <begin position="12"/>
        <end position="34"/>
    </location>
</feature>
<dbReference type="EMBL" id="PYMB01000011">
    <property type="protein sequence ID" value="PSW10296.1"/>
    <property type="molecule type" value="Genomic_DNA"/>
</dbReference>
<name>A0A2T3N9T6_9GAMM</name>
<keyword evidence="1" id="KW-0812">Transmembrane</keyword>
<protein>
    <submittedName>
        <fullName evidence="2">Uncharacterized protein</fullName>
    </submittedName>
</protein>
<proteinExistence type="predicted"/>
<dbReference type="RefSeq" id="WP_107299710.1">
    <property type="nucleotide sequence ID" value="NZ_PYMB01000011.1"/>
</dbReference>
<reference evidence="2 3" key="1">
    <citation type="submission" date="2018-03" db="EMBL/GenBank/DDBJ databases">
        <title>Whole genome sequencing of Histamine producing bacteria.</title>
        <authorList>
            <person name="Butler K."/>
        </authorList>
    </citation>
    <scope>NUCLEOTIDE SEQUENCE [LARGE SCALE GENOMIC DNA]</scope>
    <source>
        <strain evidence="2 3">DSM 19138</strain>
    </source>
</reference>
<dbReference type="AlphaFoldDB" id="A0A2T3N9T6"/>
<sequence length="182" mass="19834">MKDLAFSSEIRRFVWLQVALNMFFNSLGIITAPGGMLPVMAPTGSVIFDFTLTTILIPFFLFVFGRLELIGFRTKNNLEGVAFDHKNKNHTKLLPFATVSPAVAYFKLLIRCAVFITLPIFAVVYFLFGEAGAAPVLPMLGIKELLAVIMAMYTAKVGASVGAFDMTTVPGGYMPQAKPAKA</sequence>
<organism evidence="2 3">
    <name type="scientific">Photobacterium rosenbergii</name>
    <dbReference type="NCBI Taxonomy" id="294936"/>
    <lineage>
        <taxon>Bacteria</taxon>
        <taxon>Pseudomonadati</taxon>
        <taxon>Pseudomonadota</taxon>
        <taxon>Gammaproteobacteria</taxon>
        <taxon>Vibrionales</taxon>
        <taxon>Vibrionaceae</taxon>
        <taxon>Photobacterium</taxon>
    </lineage>
</organism>
<keyword evidence="1" id="KW-1133">Transmembrane helix</keyword>
<comment type="caution">
    <text evidence="2">The sequence shown here is derived from an EMBL/GenBank/DDBJ whole genome shotgun (WGS) entry which is preliminary data.</text>
</comment>
<evidence type="ECO:0000313" key="2">
    <source>
        <dbReference type="EMBL" id="PSW10296.1"/>
    </source>
</evidence>
<evidence type="ECO:0000256" key="1">
    <source>
        <dbReference type="SAM" id="Phobius"/>
    </source>
</evidence>
<dbReference type="Proteomes" id="UP000241346">
    <property type="component" value="Unassembled WGS sequence"/>
</dbReference>
<accession>A0A2T3N9T6</accession>
<feature type="transmembrane region" description="Helical" evidence="1">
    <location>
        <begin position="46"/>
        <end position="65"/>
    </location>
</feature>